<keyword evidence="2" id="KW-1185">Reference proteome</keyword>
<evidence type="ECO:0000313" key="1">
    <source>
        <dbReference type="EMBL" id="KAI8676058.1"/>
    </source>
</evidence>
<proteinExistence type="predicted"/>
<keyword evidence="1" id="KW-0418">Kinase</keyword>
<name>A0ACC0R743_9HYPO</name>
<evidence type="ECO:0000313" key="2">
    <source>
        <dbReference type="Proteomes" id="UP001065298"/>
    </source>
</evidence>
<accession>A0ACC0R743</accession>
<keyword evidence="1" id="KW-0808">Transferase</keyword>
<sequence length="418" mass="47331">MLQRAGKASAKETPRRIFSNKDIIEPTLLQNEPTATSSLDVAHSPMPTSAANLAPRTQKALPTNKSPDEAPLVPKLTNFDGGNVAPLQRFIALQGGHEHHLERKPRKEPLSDLWRKLLSKKQPPEDKKGLTLLAKYGKCQEVVGYGTSGIVHVSHKKKEDGTGEELYAVKEFRRRSREAEDKYVRRLTAEFCVLSELRHPNVIRTLELLTDAKGNYCEVMEYCEGGDLFTLVRSSGKLETQEADCLFKQLMRGVEYMHEMGVVHRDLKPENLLLTRHGGLKISDFGNSDCFRTAWENEVHMMSGLCGSGPYIAPEVYIDQEYDGRAVDVWACGVVYMAMRTGSFLWQKAEKDKDEIFAQYLKDRRQKEGFSLIESLSLLSCRDVIYCMLDPNSSRRITASQVLRSEWGREIRLCQAAF</sequence>
<comment type="caution">
    <text evidence="1">The sequence shown here is derived from an EMBL/GenBank/DDBJ whole genome shotgun (WGS) entry which is preliminary data.</text>
</comment>
<reference evidence="1" key="1">
    <citation type="submission" date="2022-06" db="EMBL/GenBank/DDBJ databases">
        <title>Fusarium solani species complex genomes reveal bases of compartmentalisation and animal pathogenesis.</title>
        <authorList>
            <person name="Tsai I.J."/>
        </authorList>
    </citation>
    <scope>NUCLEOTIDE SEQUENCE</scope>
    <source>
        <strain evidence="1">Fu6.1</strain>
    </source>
</reference>
<organism evidence="1 2">
    <name type="scientific">Fusarium keratoplasticum</name>
    <dbReference type="NCBI Taxonomy" id="1328300"/>
    <lineage>
        <taxon>Eukaryota</taxon>
        <taxon>Fungi</taxon>
        <taxon>Dikarya</taxon>
        <taxon>Ascomycota</taxon>
        <taxon>Pezizomycotina</taxon>
        <taxon>Sordariomycetes</taxon>
        <taxon>Hypocreomycetidae</taxon>
        <taxon>Hypocreales</taxon>
        <taxon>Nectriaceae</taxon>
        <taxon>Fusarium</taxon>
        <taxon>Fusarium solani species complex</taxon>
    </lineage>
</organism>
<dbReference type="EMBL" id="CM046505">
    <property type="protein sequence ID" value="KAI8676058.1"/>
    <property type="molecule type" value="Genomic_DNA"/>
</dbReference>
<dbReference type="Proteomes" id="UP001065298">
    <property type="component" value="Chromosome 3"/>
</dbReference>
<gene>
    <name evidence="1" type="ORF">NCS57_00509100</name>
</gene>
<protein>
    <submittedName>
        <fullName evidence="1">HAL protein kinase</fullName>
    </submittedName>
</protein>